<sequence>MNVTTFLETLHGRVQHLHTTVSTDFAPLEAALLNFKPSPESWSMLECLEHLNRYSRYYNERLAQALAQPASRPSRAVSHSWLGKKSIATVRPENRKKQRTLARMNPNRSQLGKAVVEEFLQHQRQLLALLTSAKKADLNQKAIPVEFFRLLKLTIGDALEFVVAHQERHVQQAARVRQQLRLELSV</sequence>
<dbReference type="EMBL" id="BAABDH010000036">
    <property type="protein sequence ID" value="GAA3935144.1"/>
    <property type="molecule type" value="Genomic_DNA"/>
</dbReference>
<protein>
    <submittedName>
        <fullName evidence="2">DinB family protein</fullName>
    </submittedName>
</protein>
<keyword evidence="3" id="KW-1185">Reference proteome</keyword>
<dbReference type="InterPro" id="IPR034660">
    <property type="entry name" value="DinB/YfiT-like"/>
</dbReference>
<evidence type="ECO:0000313" key="2">
    <source>
        <dbReference type="EMBL" id="GAA3935144.1"/>
    </source>
</evidence>
<dbReference type="SUPFAM" id="SSF109854">
    <property type="entry name" value="DinB/YfiT-like putative metalloenzymes"/>
    <property type="match status" value="1"/>
</dbReference>
<proteinExistence type="predicted"/>
<comment type="caution">
    <text evidence="2">The sequence shown here is derived from an EMBL/GenBank/DDBJ whole genome shotgun (WGS) entry which is preliminary data.</text>
</comment>
<name>A0ABP7N2G5_9BACT</name>
<dbReference type="RefSeq" id="WP_345112974.1">
    <property type="nucleotide sequence ID" value="NZ_BAABDH010000036.1"/>
</dbReference>
<dbReference type="Proteomes" id="UP001499909">
    <property type="component" value="Unassembled WGS sequence"/>
</dbReference>
<dbReference type="Gene3D" id="1.20.120.450">
    <property type="entry name" value="dinb family like domain"/>
    <property type="match status" value="1"/>
</dbReference>
<reference evidence="3" key="1">
    <citation type="journal article" date="2019" name="Int. J. Syst. Evol. Microbiol.">
        <title>The Global Catalogue of Microorganisms (GCM) 10K type strain sequencing project: providing services to taxonomists for standard genome sequencing and annotation.</title>
        <authorList>
            <consortium name="The Broad Institute Genomics Platform"/>
            <consortium name="The Broad Institute Genome Sequencing Center for Infectious Disease"/>
            <person name="Wu L."/>
            <person name="Ma J."/>
        </authorList>
    </citation>
    <scope>NUCLEOTIDE SEQUENCE [LARGE SCALE GENOMIC DNA]</scope>
    <source>
        <strain evidence="3">JCM 17214</strain>
    </source>
</reference>
<evidence type="ECO:0000259" key="1">
    <source>
        <dbReference type="Pfam" id="PF12867"/>
    </source>
</evidence>
<organism evidence="2 3">
    <name type="scientific">Hymenobacter algoricola</name>
    <dbReference type="NCBI Taxonomy" id="486267"/>
    <lineage>
        <taxon>Bacteria</taxon>
        <taxon>Pseudomonadati</taxon>
        <taxon>Bacteroidota</taxon>
        <taxon>Cytophagia</taxon>
        <taxon>Cytophagales</taxon>
        <taxon>Hymenobacteraceae</taxon>
        <taxon>Hymenobacter</taxon>
    </lineage>
</organism>
<dbReference type="Pfam" id="PF12867">
    <property type="entry name" value="DinB_2"/>
    <property type="match status" value="1"/>
</dbReference>
<feature type="domain" description="DinB-like" evidence="1">
    <location>
        <begin position="25"/>
        <end position="173"/>
    </location>
</feature>
<gene>
    <name evidence="2" type="ORF">GCM10022406_19410</name>
</gene>
<evidence type="ECO:0000313" key="3">
    <source>
        <dbReference type="Proteomes" id="UP001499909"/>
    </source>
</evidence>
<accession>A0ABP7N2G5</accession>
<dbReference type="InterPro" id="IPR024775">
    <property type="entry name" value="DinB-like"/>
</dbReference>